<evidence type="ECO:0000259" key="1">
    <source>
        <dbReference type="Pfam" id="PF00156"/>
    </source>
</evidence>
<gene>
    <name evidence="2" type="ORF">SAMN04488063_1385</name>
</gene>
<dbReference type="AlphaFoldDB" id="A0A1I2P0E1"/>
<evidence type="ECO:0000313" key="2">
    <source>
        <dbReference type="EMBL" id="SFG08830.1"/>
    </source>
</evidence>
<dbReference type="STRING" id="553467.SAMN04488063_1385"/>
<dbReference type="SUPFAM" id="SSF53271">
    <property type="entry name" value="PRTase-like"/>
    <property type="match status" value="1"/>
</dbReference>
<accession>A0A1I2P0E1</accession>
<protein>
    <submittedName>
        <fullName evidence="2">Orotate phosphoribosyltransferase</fullName>
    </submittedName>
</protein>
<keyword evidence="3" id="KW-1185">Reference proteome</keyword>
<keyword evidence="2" id="KW-0808">Transferase</keyword>
<name>A0A1I2P0E1_9EURY</name>
<dbReference type="InterPro" id="IPR029057">
    <property type="entry name" value="PRTase-like"/>
</dbReference>
<dbReference type="OrthoDB" id="300820at2157"/>
<dbReference type="Gene3D" id="3.40.50.1000">
    <property type="entry name" value="HAD superfamily/HAD-like"/>
    <property type="match status" value="1"/>
</dbReference>
<dbReference type="CDD" id="cd06223">
    <property type="entry name" value="PRTases_typeI"/>
    <property type="match status" value="1"/>
</dbReference>
<dbReference type="Pfam" id="PF00156">
    <property type="entry name" value="Pribosyltran"/>
    <property type="match status" value="1"/>
</dbReference>
<reference evidence="3" key="1">
    <citation type="submission" date="2016-10" db="EMBL/GenBank/DDBJ databases">
        <authorList>
            <person name="Varghese N."/>
            <person name="Submissions S."/>
        </authorList>
    </citation>
    <scope>NUCLEOTIDE SEQUENCE [LARGE SCALE GENOMIC DNA]</scope>
    <source>
        <strain evidence="3">CGMCC 1.7739</strain>
    </source>
</reference>
<sequence length="323" mass="36902">MNYRSVSQLNEDIRQLAQELPSDIDVVAAIPRSGLLAAELLCLRLDVPMTDINGLCEGTVYETGNRHDGSLALDDADTVLVIDDSVNSGTQMRETQQRLDEADLPFDIRYAAAYISAHGHEYVDYWSEVIEPPRVFEWNLMHHPILENACVDIDGILCRDPTREENDDGERYQEFLSRVEPRTIPNQKVGWLVTCRLEKYREETEAWLAKHGVEYDRLVMMDLPDKETRQELGNHAAYKTKVYESTGAELFIESSERQAAKICDETSKAVFCYDTNEMMQPGRLNYTYRKGSDYLSRLAENPAGFTARAGKYVLTRGYHGLKR</sequence>
<dbReference type="Proteomes" id="UP000198876">
    <property type="component" value="Unassembled WGS sequence"/>
</dbReference>
<dbReference type="GO" id="GO:0016757">
    <property type="term" value="F:glycosyltransferase activity"/>
    <property type="evidence" value="ECO:0007669"/>
    <property type="project" value="UniProtKB-KW"/>
</dbReference>
<organism evidence="2 3">
    <name type="scientific">Halopelagius inordinatus</name>
    <dbReference type="NCBI Taxonomy" id="553467"/>
    <lineage>
        <taxon>Archaea</taxon>
        <taxon>Methanobacteriati</taxon>
        <taxon>Methanobacteriota</taxon>
        <taxon>Stenosarchaea group</taxon>
        <taxon>Halobacteria</taxon>
        <taxon>Halobacteriales</taxon>
        <taxon>Haloferacaceae</taxon>
    </lineage>
</organism>
<dbReference type="Gene3D" id="3.40.50.2020">
    <property type="match status" value="1"/>
</dbReference>
<evidence type="ECO:0000313" key="3">
    <source>
        <dbReference type="Proteomes" id="UP000198876"/>
    </source>
</evidence>
<dbReference type="InterPro" id="IPR000836">
    <property type="entry name" value="PRTase_dom"/>
</dbReference>
<dbReference type="InterPro" id="IPR023214">
    <property type="entry name" value="HAD_sf"/>
</dbReference>
<feature type="domain" description="Phosphoribosyltransferase" evidence="1">
    <location>
        <begin position="6"/>
        <end position="129"/>
    </location>
</feature>
<keyword evidence="2" id="KW-0328">Glycosyltransferase</keyword>
<dbReference type="EMBL" id="FOOQ01000001">
    <property type="protein sequence ID" value="SFG08830.1"/>
    <property type="molecule type" value="Genomic_DNA"/>
</dbReference>
<dbReference type="RefSeq" id="WP_092890292.1">
    <property type="nucleotide sequence ID" value="NZ_FOOQ01000001.1"/>
</dbReference>
<proteinExistence type="predicted"/>